<evidence type="ECO:0000313" key="2">
    <source>
        <dbReference type="EMBL" id="CAB1442108.1"/>
    </source>
</evidence>
<evidence type="ECO:0000256" key="1">
    <source>
        <dbReference type="SAM" id="MobiDB-lite"/>
    </source>
</evidence>
<feature type="compositionally biased region" description="Basic and acidic residues" evidence="1">
    <location>
        <begin position="17"/>
        <end position="26"/>
    </location>
</feature>
<feature type="compositionally biased region" description="Low complexity" evidence="1">
    <location>
        <begin position="64"/>
        <end position="75"/>
    </location>
</feature>
<organism evidence="2 3">
    <name type="scientific">Pleuronectes platessa</name>
    <name type="common">European plaice</name>
    <dbReference type="NCBI Taxonomy" id="8262"/>
    <lineage>
        <taxon>Eukaryota</taxon>
        <taxon>Metazoa</taxon>
        <taxon>Chordata</taxon>
        <taxon>Craniata</taxon>
        <taxon>Vertebrata</taxon>
        <taxon>Euteleostomi</taxon>
        <taxon>Actinopterygii</taxon>
        <taxon>Neopterygii</taxon>
        <taxon>Teleostei</taxon>
        <taxon>Neoteleostei</taxon>
        <taxon>Acanthomorphata</taxon>
        <taxon>Carangaria</taxon>
        <taxon>Pleuronectiformes</taxon>
        <taxon>Pleuronectoidei</taxon>
        <taxon>Pleuronectidae</taxon>
        <taxon>Pleuronectes</taxon>
    </lineage>
</organism>
<sequence length="112" mass="12348">MQQEVFRTETFTTATEPPHHLGERWSSRVQQTEAGSANRSLAMWQPPGHPFMFPTGQQKANQPSNSTSLTNNRSLKPCQKVQAVSRVSAAMGVSISTRRESTKAGFVMSAQL</sequence>
<keyword evidence="3" id="KW-1185">Reference proteome</keyword>
<evidence type="ECO:0000313" key="3">
    <source>
        <dbReference type="Proteomes" id="UP001153269"/>
    </source>
</evidence>
<protein>
    <submittedName>
        <fullName evidence="2">Uncharacterized protein</fullName>
    </submittedName>
</protein>
<feature type="region of interest" description="Disordered" evidence="1">
    <location>
        <begin position="1"/>
        <end position="77"/>
    </location>
</feature>
<feature type="compositionally biased region" description="Polar residues" evidence="1">
    <location>
        <begin position="1"/>
        <end position="15"/>
    </location>
</feature>
<dbReference type="AlphaFoldDB" id="A0A9N7YRU7"/>
<accession>A0A9N7YRU7</accession>
<comment type="caution">
    <text evidence="2">The sequence shown here is derived from an EMBL/GenBank/DDBJ whole genome shotgun (WGS) entry which is preliminary data.</text>
</comment>
<feature type="compositionally biased region" description="Polar residues" evidence="1">
    <location>
        <begin position="27"/>
        <end position="39"/>
    </location>
</feature>
<gene>
    <name evidence="2" type="ORF">PLEPLA_LOCUS29811</name>
</gene>
<name>A0A9N7YRU7_PLEPL</name>
<dbReference type="Proteomes" id="UP001153269">
    <property type="component" value="Unassembled WGS sequence"/>
</dbReference>
<reference evidence="2" key="1">
    <citation type="submission" date="2020-03" db="EMBL/GenBank/DDBJ databases">
        <authorList>
            <person name="Weist P."/>
        </authorList>
    </citation>
    <scope>NUCLEOTIDE SEQUENCE</scope>
</reference>
<dbReference type="EMBL" id="CADEAL010002779">
    <property type="protein sequence ID" value="CAB1442108.1"/>
    <property type="molecule type" value="Genomic_DNA"/>
</dbReference>
<proteinExistence type="predicted"/>